<evidence type="ECO:0000259" key="2">
    <source>
        <dbReference type="Pfam" id="PF07883"/>
    </source>
</evidence>
<organism evidence="3 4">
    <name type="scientific">Candidatus Acutalibacter pullistercoris</name>
    <dbReference type="NCBI Taxonomy" id="2838418"/>
    <lineage>
        <taxon>Bacteria</taxon>
        <taxon>Bacillati</taxon>
        <taxon>Bacillota</taxon>
        <taxon>Clostridia</taxon>
        <taxon>Eubacteriales</taxon>
        <taxon>Acutalibacteraceae</taxon>
        <taxon>Acutalibacter</taxon>
    </lineage>
</organism>
<gene>
    <name evidence="3" type="ORF">H9838_05980</name>
</gene>
<dbReference type="PANTHER" id="PTHR35848:SF6">
    <property type="entry name" value="CUPIN TYPE-2 DOMAIN-CONTAINING PROTEIN"/>
    <property type="match status" value="1"/>
</dbReference>
<dbReference type="AlphaFoldDB" id="A0A9D2C0W8"/>
<name>A0A9D2C0W8_9FIRM</name>
<dbReference type="InterPro" id="IPR011051">
    <property type="entry name" value="RmlC_Cupin_sf"/>
</dbReference>
<evidence type="ECO:0000256" key="1">
    <source>
        <dbReference type="ARBA" id="ARBA00022723"/>
    </source>
</evidence>
<dbReference type="Gene3D" id="2.60.120.10">
    <property type="entry name" value="Jelly Rolls"/>
    <property type="match status" value="1"/>
</dbReference>
<evidence type="ECO:0000313" key="3">
    <source>
        <dbReference type="EMBL" id="HIY26709.1"/>
    </source>
</evidence>
<proteinExistence type="predicted"/>
<feature type="domain" description="Cupin type-2" evidence="2">
    <location>
        <begin position="45"/>
        <end position="112"/>
    </location>
</feature>
<accession>A0A9D2C0W8</accession>
<dbReference type="Proteomes" id="UP000823915">
    <property type="component" value="Unassembled WGS sequence"/>
</dbReference>
<keyword evidence="1" id="KW-0479">Metal-binding</keyword>
<dbReference type="SUPFAM" id="SSF51182">
    <property type="entry name" value="RmlC-like cupins"/>
    <property type="match status" value="1"/>
</dbReference>
<dbReference type="EMBL" id="DXDU01000099">
    <property type="protein sequence ID" value="HIY26709.1"/>
    <property type="molecule type" value="Genomic_DNA"/>
</dbReference>
<dbReference type="InterPro" id="IPR013096">
    <property type="entry name" value="Cupin_2"/>
</dbReference>
<dbReference type="InterPro" id="IPR051610">
    <property type="entry name" value="GPI/OXD"/>
</dbReference>
<comment type="caution">
    <text evidence="3">The sequence shown here is derived from an EMBL/GenBank/DDBJ whole genome shotgun (WGS) entry which is preliminary data.</text>
</comment>
<dbReference type="Pfam" id="PF07883">
    <property type="entry name" value="Cupin_2"/>
    <property type="match status" value="1"/>
</dbReference>
<dbReference type="InterPro" id="IPR014710">
    <property type="entry name" value="RmlC-like_jellyroll"/>
</dbReference>
<sequence length="121" mass="13159">MLHRNFLTQPLESLEGCHDGVGVLRHLEVLRGEDFQADLRFLNYTVLPPGTSIGLHRHGNDQELYIVLAGRGELEADGKVYPAQPGDVFVNEPYGTHGLRNTGGEDLAVLVLESPCPAGEA</sequence>
<protein>
    <submittedName>
        <fullName evidence="3">Cupin domain-containing protein</fullName>
    </submittedName>
</protein>
<reference evidence="3" key="2">
    <citation type="submission" date="2021-04" db="EMBL/GenBank/DDBJ databases">
        <authorList>
            <person name="Gilroy R."/>
        </authorList>
    </citation>
    <scope>NUCLEOTIDE SEQUENCE</scope>
    <source>
        <strain evidence="3">1282</strain>
    </source>
</reference>
<dbReference type="PANTHER" id="PTHR35848">
    <property type="entry name" value="OXALATE-BINDING PROTEIN"/>
    <property type="match status" value="1"/>
</dbReference>
<reference evidence="3" key="1">
    <citation type="journal article" date="2021" name="PeerJ">
        <title>Extensive microbial diversity within the chicken gut microbiome revealed by metagenomics and culture.</title>
        <authorList>
            <person name="Gilroy R."/>
            <person name="Ravi A."/>
            <person name="Getino M."/>
            <person name="Pursley I."/>
            <person name="Horton D.L."/>
            <person name="Alikhan N.F."/>
            <person name="Baker D."/>
            <person name="Gharbi K."/>
            <person name="Hall N."/>
            <person name="Watson M."/>
            <person name="Adriaenssens E.M."/>
            <person name="Foster-Nyarko E."/>
            <person name="Jarju S."/>
            <person name="Secka A."/>
            <person name="Antonio M."/>
            <person name="Oren A."/>
            <person name="Chaudhuri R.R."/>
            <person name="La Ragione R."/>
            <person name="Hildebrand F."/>
            <person name="Pallen M.J."/>
        </authorList>
    </citation>
    <scope>NUCLEOTIDE SEQUENCE</scope>
    <source>
        <strain evidence="3">1282</strain>
    </source>
</reference>
<evidence type="ECO:0000313" key="4">
    <source>
        <dbReference type="Proteomes" id="UP000823915"/>
    </source>
</evidence>
<dbReference type="GO" id="GO:0046872">
    <property type="term" value="F:metal ion binding"/>
    <property type="evidence" value="ECO:0007669"/>
    <property type="project" value="UniProtKB-KW"/>
</dbReference>